<protein>
    <submittedName>
        <fullName evidence="2">Uncharacterized protein</fullName>
    </submittedName>
</protein>
<evidence type="ECO:0000313" key="2">
    <source>
        <dbReference type="EMBL" id="MBB4744109.1"/>
    </source>
</evidence>
<keyword evidence="1" id="KW-0812">Transmembrane</keyword>
<accession>A0A7W7MBG6</accession>
<reference evidence="2 3" key="1">
    <citation type="submission" date="2020-08" db="EMBL/GenBank/DDBJ databases">
        <title>Sequencing the genomes of 1000 actinobacteria strains.</title>
        <authorList>
            <person name="Klenk H.-P."/>
        </authorList>
    </citation>
    <scope>NUCLEOTIDE SEQUENCE [LARGE SCALE GENOMIC DNA]</scope>
    <source>
        <strain evidence="2 3">DSM 45809</strain>
    </source>
</reference>
<evidence type="ECO:0000256" key="1">
    <source>
        <dbReference type="SAM" id="Phobius"/>
    </source>
</evidence>
<name>A0A7W7MBG6_9ACTN</name>
<dbReference type="RefSeq" id="WP_185044319.1">
    <property type="nucleotide sequence ID" value="NZ_BAABFG010000005.1"/>
</dbReference>
<feature type="transmembrane region" description="Helical" evidence="1">
    <location>
        <begin position="26"/>
        <end position="48"/>
    </location>
</feature>
<comment type="caution">
    <text evidence="2">The sequence shown here is derived from an EMBL/GenBank/DDBJ whole genome shotgun (WGS) entry which is preliminary data.</text>
</comment>
<organism evidence="2 3">
    <name type="scientific">Actinoplanes octamycinicus</name>
    <dbReference type="NCBI Taxonomy" id="135948"/>
    <lineage>
        <taxon>Bacteria</taxon>
        <taxon>Bacillati</taxon>
        <taxon>Actinomycetota</taxon>
        <taxon>Actinomycetes</taxon>
        <taxon>Micromonosporales</taxon>
        <taxon>Micromonosporaceae</taxon>
        <taxon>Actinoplanes</taxon>
    </lineage>
</organism>
<proteinExistence type="predicted"/>
<keyword evidence="1" id="KW-0472">Membrane</keyword>
<evidence type="ECO:0000313" key="3">
    <source>
        <dbReference type="Proteomes" id="UP000546162"/>
    </source>
</evidence>
<dbReference type="AlphaFoldDB" id="A0A7W7MBG6"/>
<sequence>MFDFEEEPASPSQPPQGRLAALSRTFLMMVGLAAAAMVAVGGLLFWALQTFQN</sequence>
<dbReference type="EMBL" id="JACHNB010000001">
    <property type="protein sequence ID" value="MBB4744109.1"/>
    <property type="molecule type" value="Genomic_DNA"/>
</dbReference>
<dbReference type="Proteomes" id="UP000546162">
    <property type="component" value="Unassembled WGS sequence"/>
</dbReference>
<gene>
    <name evidence="2" type="ORF">BJY16_007568</name>
</gene>
<keyword evidence="3" id="KW-1185">Reference proteome</keyword>
<keyword evidence="1" id="KW-1133">Transmembrane helix</keyword>